<dbReference type="InterPro" id="IPR052367">
    <property type="entry name" value="Thiosulfate_ST/Rhodanese-like"/>
</dbReference>
<dbReference type="OrthoDB" id="9808735at2"/>
<evidence type="ECO:0000259" key="3">
    <source>
        <dbReference type="PROSITE" id="PS51352"/>
    </source>
</evidence>
<evidence type="ECO:0000313" key="5">
    <source>
        <dbReference type="Proteomes" id="UP000185003"/>
    </source>
</evidence>
<dbReference type="InterPro" id="IPR036249">
    <property type="entry name" value="Thioredoxin-like_sf"/>
</dbReference>
<protein>
    <submittedName>
        <fullName evidence="4">Rhodanese-related sulfurtransferase</fullName>
    </submittedName>
</protein>
<proteinExistence type="predicted"/>
<evidence type="ECO:0000259" key="2">
    <source>
        <dbReference type="PROSITE" id="PS50206"/>
    </source>
</evidence>
<feature type="domain" description="Rhodanese" evidence="2">
    <location>
        <begin position="33"/>
        <end position="124"/>
    </location>
</feature>
<dbReference type="PANTHER" id="PTHR45431">
    <property type="entry name" value="RHODANESE-LIKE DOMAIN-CONTAINING PROTEIN 15, CHLOROPLASTIC"/>
    <property type="match status" value="1"/>
</dbReference>
<dbReference type="Pfam" id="PF00085">
    <property type="entry name" value="Thioredoxin"/>
    <property type="match status" value="1"/>
</dbReference>
<dbReference type="SMART" id="SM00450">
    <property type="entry name" value="RHOD"/>
    <property type="match status" value="1"/>
</dbReference>
<gene>
    <name evidence="4" type="ORF">SAMN04488055_3238</name>
</gene>
<dbReference type="CDD" id="cd00158">
    <property type="entry name" value="RHOD"/>
    <property type="match status" value="1"/>
</dbReference>
<feature type="chain" id="PRO_5012997902" evidence="1">
    <location>
        <begin position="20"/>
        <end position="225"/>
    </location>
</feature>
<dbReference type="SUPFAM" id="SSF52821">
    <property type="entry name" value="Rhodanese/Cell cycle control phosphatase"/>
    <property type="match status" value="1"/>
</dbReference>
<dbReference type="PROSITE" id="PS51352">
    <property type="entry name" value="THIOREDOXIN_2"/>
    <property type="match status" value="1"/>
</dbReference>
<dbReference type="GO" id="GO:0016740">
    <property type="term" value="F:transferase activity"/>
    <property type="evidence" value="ECO:0007669"/>
    <property type="project" value="UniProtKB-KW"/>
</dbReference>
<accession>A0A1N6H8A2</accession>
<dbReference type="RefSeq" id="WP_074240213.1">
    <property type="nucleotide sequence ID" value="NZ_FSRA01000001.1"/>
</dbReference>
<keyword evidence="5" id="KW-1185">Reference proteome</keyword>
<evidence type="ECO:0000256" key="1">
    <source>
        <dbReference type="SAM" id="SignalP"/>
    </source>
</evidence>
<dbReference type="SUPFAM" id="SSF52833">
    <property type="entry name" value="Thioredoxin-like"/>
    <property type="match status" value="1"/>
</dbReference>
<dbReference type="InterPro" id="IPR001763">
    <property type="entry name" value="Rhodanese-like_dom"/>
</dbReference>
<dbReference type="Gene3D" id="3.40.250.10">
    <property type="entry name" value="Rhodanese-like domain"/>
    <property type="match status" value="1"/>
</dbReference>
<evidence type="ECO:0000313" key="4">
    <source>
        <dbReference type="EMBL" id="SIO16058.1"/>
    </source>
</evidence>
<dbReference type="Pfam" id="PF00581">
    <property type="entry name" value="Rhodanese"/>
    <property type="match status" value="1"/>
</dbReference>
<keyword evidence="4" id="KW-0808">Transferase</keyword>
<dbReference type="PROSITE" id="PS50206">
    <property type="entry name" value="RHODANESE_3"/>
    <property type="match status" value="1"/>
</dbReference>
<organism evidence="4 5">
    <name type="scientific">Chitinophaga niabensis</name>
    <dbReference type="NCBI Taxonomy" id="536979"/>
    <lineage>
        <taxon>Bacteria</taxon>
        <taxon>Pseudomonadati</taxon>
        <taxon>Bacteroidota</taxon>
        <taxon>Chitinophagia</taxon>
        <taxon>Chitinophagales</taxon>
        <taxon>Chitinophagaceae</taxon>
        <taxon>Chitinophaga</taxon>
    </lineage>
</organism>
<dbReference type="PANTHER" id="PTHR45431:SF3">
    <property type="entry name" value="RHODANESE-LIKE DOMAIN-CONTAINING PROTEIN 15, CHLOROPLASTIC"/>
    <property type="match status" value="1"/>
</dbReference>
<feature type="signal peptide" evidence="1">
    <location>
        <begin position="1"/>
        <end position="19"/>
    </location>
</feature>
<dbReference type="STRING" id="536979.SAMN04488055_3238"/>
<dbReference type="Gene3D" id="3.40.30.10">
    <property type="entry name" value="Glutaredoxin"/>
    <property type="match status" value="1"/>
</dbReference>
<dbReference type="CDD" id="cd02947">
    <property type="entry name" value="TRX_family"/>
    <property type="match status" value="1"/>
</dbReference>
<sequence>MKKMLLAACLLLAALVGLAQNAVPADAFEKGMQQPDIQLLDVRTAKEFNTGHLQDALQADFTKKSEFFDRIKYLDKSKPVYIYCLSGGRSTAAAKWMRENGYTQVVEMEGGVIAWKQAGKALTGVAAGPQLSIPDFEKAVSNGKWVLVDVGATWCPPCRKMEPVVKQIVKEKQLKLVNVDAGKDTDVMNSINAKAPPTFVLYKDGKEVWRKEGVVTLEEFRSAIR</sequence>
<dbReference type="InterPro" id="IPR036873">
    <property type="entry name" value="Rhodanese-like_dom_sf"/>
</dbReference>
<feature type="domain" description="Thioredoxin" evidence="3">
    <location>
        <begin position="111"/>
        <end position="225"/>
    </location>
</feature>
<dbReference type="Proteomes" id="UP000185003">
    <property type="component" value="Unassembled WGS sequence"/>
</dbReference>
<reference evidence="4 5" key="1">
    <citation type="submission" date="2016-11" db="EMBL/GenBank/DDBJ databases">
        <authorList>
            <person name="Jaros S."/>
            <person name="Januszkiewicz K."/>
            <person name="Wedrychowicz H."/>
        </authorList>
    </citation>
    <scope>NUCLEOTIDE SEQUENCE [LARGE SCALE GENOMIC DNA]</scope>
    <source>
        <strain evidence="4 5">DSM 24787</strain>
    </source>
</reference>
<dbReference type="AlphaFoldDB" id="A0A1N6H8A2"/>
<dbReference type="InterPro" id="IPR013766">
    <property type="entry name" value="Thioredoxin_domain"/>
</dbReference>
<keyword evidence="1" id="KW-0732">Signal</keyword>
<name>A0A1N6H8A2_9BACT</name>
<dbReference type="EMBL" id="FSRA01000001">
    <property type="protein sequence ID" value="SIO16058.1"/>
    <property type="molecule type" value="Genomic_DNA"/>
</dbReference>